<protein>
    <submittedName>
        <fullName evidence="2">Uncharacterized protein</fullName>
    </submittedName>
</protein>
<evidence type="ECO:0000313" key="3">
    <source>
        <dbReference type="Proteomes" id="UP000016922"/>
    </source>
</evidence>
<keyword evidence="1" id="KW-1133">Transmembrane helix</keyword>
<name>S3D6C5_GLAL2</name>
<dbReference type="AlphaFoldDB" id="S3D6C5"/>
<evidence type="ECO:0000256" key="1">
    <source>
        <dbReference type="SAM" id="Phobius"/>
    </source>
</evidence>
<dbReference type="Proteomes" id="UP000016922">
    <property type="component" value="Unassembled WGS sequence"/>
</dbReference>
<dbReference type="HOGENOM" id="CLU_2527659_0_0_1"/>
<accession>S3D6C5</accession>
<feature type="transmembrane region" description="Helical" evidence="1">
    <location>
        <begin position="28"/>
        <end position="46"/>
    </location>
</feature>
<keyword evidence="1" id="KW-0812">Transmembrane</keyword>
<organism evidence="2 3">
    <name type="scientific">Glarea lozoyensis (strain ATCC 20868 / MF5171)</name>
    <dbReference type="NCBI Taxonomy" id="1116229"/>
    <lineage>
        <taxon>Eukaryota</taxon>
        <taxon>Fungi</taxon>
        <taxon>Dikarya</taxon>
        <taxon>Ascomycota</taxon>
        <taxon>Pezizomycotina</taxon>
        <taxon>Leotiomycetes</taxon>
        <taxon>Helotiales</taxon>
        <taxon>Helotiaceae</taxon>
        <taxon>Glarea</taxon>
    </lineage>
</organism>
<sequence>MANQKTVASEEEEKVVVEKGIELTGTGYGVSVACVFTSACIISISARKAQERMPSVFNGNVGSSSSIAEEFAGVAIFSESVGQG</sequence>
<keyword evidence="3" id="KW-1185">Reference proteome</keyword>
<dbReference type="RefSeq" id="XP_008079887.1">
    <property type="nucleotide sequence ID" value="XM_008081696.1"/>
</dbReference>
<reference evidence="2 3" key="1">
    <citation type="journal article" date="2013" name="BMC Genomics">
        <title>Genomics-driven discovery of the pneumocandin biosynthetic gene cluster in the fungus Glarea lozoyensis.</title>
        <authorList>
            <person name="Chen L."/>
            <person name="Yue Q."/>
            <person name="Zhang X."/>
            <person name="Xiang M."/>
            <person name="Wang C."/>
            <person name="Li S."/>
            <person name="Che Y."/>
            <person name="Ortiz-Lopez F.J."/>
            <person name="Bills G.F."/>
            <person name="Liu X."/>
            <person name="An Z."/>
        </authorList>
    </citation>
    <scope>NUCLEOTIDE SEQUENCE [LARGE SCALE GENOMIC DNA]</scope>
    <source>
        <strain evidence="3">ATCC 20868 / MF5171</strain>
    </source>
</reference>
<dbReference type="KEGG" id="glz:GLAREA_06282"/>
<dbReference type="PROSITE" id="PS51257">
    <property type="entry name" value="PROKAR_LIPOPROTEIN"/>
    <property type="match status" value="1"/>
</dbReference>
<keyword evidence="1" id="KW-0472">Membrane</keyword>
<gene>
    <name evidence="2" type="ORF">GLAREA_06282</name>
</gene>
<evidence type="ECO:0000313" key="2">
    <source>
        <dbReference type="EMBL" id="EPE33270.1"/>
    </source>
</evidence>
<dbReference type="EMBL" id="KE145358">
    <property type="protein sequence ID" value="EPE33270.1"/>
    <property type="molecule type" value="Genomic_DNA"/>
</dbReference>
<dbReference type="GeneID" id="19465336"/>
<proteinExistence type="predicted"/>